<reference evidence="2 4" key="1">
    <citation type="submission" date="2012-11" db="EMBL/GenBank/DDBJ databases">
        <title>Whole genome sequence of Acetobacter indonesiensis 5H-1.</title>
        <authorList>
            <person name="Azuma Y."/>
            <person name="Higashiura N."/>
            <person name="Hirakawa H."/>
            <person name="Matsushita K."/>
        </authorList>
    </citation>
    <scope>NUCLEOTIDE SEQUENCE [LARGE SCALE GENOMIC DNA]</scope>
    <source>
        <strain evidence="2 4">5H-1</strain>
    </source>
</reference>
<dbReference type="Proteomes" id="UP000321104">
    <property type="component" value="Unassembled WGS sequence"/>
</dbReference>
<dbReference type="InterPro" id="IPR036844">
    <property type="entry name" value="Hint_dom_sf"/>
</dbReference>
<evidence type="ECO:0000313" key="3">
    <source>
        <dbReference type="EMBL" id="GEN04384.1"/>
    </source>
</evidence>
<dbReference type="RefSeq" id="WP_048845667.1">
    <property type="nucleotide sequence ID" value="NZ_BAMW01000021.1"/>
</dbReference>
<evidence type="ECO:0000259" key="1">
    <source>
        <dbReference type="Pfam" id="PF13403"/>
    </source>
</evidence>
<protein>
    <recommendedName>
        <fullName evidence="1">Hedgehog/Intein (Hint) domain-containing protein</fullName>
    </recommendedName>
</protein>
<comment type="caution">
    <text evidence="3">The sequence shown here is derived from an EMBL/GenBank/DDBJ whole genome shotgun (WGS) entry which is preliminary data.</text>
</comment>
<evidence type="ECO:0000313" key="2">
    <source>
        <dbReference type="EMBL" id="GAN63110.1"/>
    </source>
</evidence>
<organism evidence="3 5">
    <name type="scientific">Acetobacter indonesiensis</name>
    <dbReference type="NCBI Taxonomy" id="104101"/>
    <lineage>
        <taxon>Bacteria</taxon>
        <taxon>Pseudomonadati</taxon>
        <taxon>Pseudomonadota</taxon>
        <taxon>Alphaproteobacteria</taxon>
        <taxon>Acetobacterales</taxon>
        <taxon>Acetobacteraceae</taxon>
        <taxon>Acetobacter</taxon>
    </lineage>
</organism>
<name>A0A6N3T8K6_9PROT</name>
<feature type="domain" description="Hedgehog/Intein (Hint)" evidence="1">
    <location>
        <begin position="29"/>
        <end position="166"/>
    </location>
</feature>
<dbReference type="Pfam" id="PF13403">
    <property type="entry name" value="Hint_2"/>
    <property type="match status" value="1"/>
</dbReference>
<evidence type="ECO:0000313" key="4">
    <source>
        <dbReference type="Proteomes" id="UP000032673"/>
    </source>
</evidence>
<dbReference type="EMBL" id="BJXQ01000017">
    <property type="protein sequence ID" value="GEN04384.1"/>
    <property type="molecule type" value="Genomic_DNA"/>
</dbReference>
<evidence type="ECO:0000313" key="5">
    <source>
        <dbReference type="Proteomes" id="UP000321104"/>
    </source>
</evidence>
<dbReference type="InterPro" id="IPR028992">
    <property type="entry name" value="Hedgehog/Intein_dom"/>
</dbReference>
<dbReference type="Proteomes" id="UP000032673">
    <property type="component" value="Unassembled WGS sequence"/>
</dbReference>
<dbReference type="EMBL" id="BAMW01000021">
    <property type="protein sequence ID" value="GAN63110.1"/>
    <property type="molecule type" value="Genomic_DNA"/>
</dbReference>
<gene>
    <name evidence="2" type="ORF">Abin_021_021</name>
    <name evidence="3" type="ORF">AIN02nite_24090</name>
</gene>
<keyword evidence="4" id="KW-1185">Reference proteome</keyword>
<sequence>MQNPVVPDPTEVLAAKKNELTSPIVPEASFLHGTTLHAPDGHVSVEELRPGHAVLGYADGVEQHHDVTRVSVSYGITLPGLPDDEAGYPVRILKDAIADGLPAKDLLLTPDHCLFFEDKFIPVCLLINRLSIFYDRSYTSYKAYPVQTDPHAVLIAENLLVASALPPCPNDTHWHSRTEVPVVTERDVVEPLYHRLKLRAERGGLEPLFYHPEITDDHDLQLVTDKGQVIKKALEKNDVATFMLPPDVQEVHLSSRASRPVDVIGPYVQDKRYLGIHVGDIVLFDSRKRKRLTTHISRDLDGWHPPEEDGGRWTNGHAHLPIKGQLTRGLGMLNVQILTTIPYLETDYHGPRRRH</sequence>
<accession>A0A6N3T8K6</accession>
<proteinExistence type="predicted"/>
<dbReference type="SUPFAM" id="SSF51294">
    <property type="entry name" value="Hedgehog/intein (Hint) domain"/>
    <property type="match status" value="1"/>
</dbReference>
<dbReference type="AlphaFoldDB" id="A0A6N3T8K6"/>
<reference evidence="3 5" key="2">
    <citation type="submission" date="2019-07" db="EMBL/GenBank/DDBJ databases">
        <title>Whole genome shotgun sequence of Acetobacter indonesiensis NBRC 16471.</title>
        <authorList>
            <person name="Hosoyama A."/>
            <person name="Uohara A."/>
            <person name="Ohji S."/>
            <person name="Ichikawa N."/>
        </authorList>
    </citation>
    <scope>NUCLEOTIDE SEQUENCE [LARGE SCALE GENOMIC DNA]</scope>
    <source>
        <strain evidence="3 5">NBRC 16471</strain>
    </source>
</reference>